<reference evidence="1 2" key="1">
    <citation type="submission" date="2017-09" db="EMBL/GenBank/DDBJ databases">
        <title>Large-scale bioinformatics analysis of Bacillus genomes uncovers conserved roles of natural products in bacterial physiology.</title>
        <authorList>
            <consortium name="Agbiome Team Llc"/>
            <person name="Bleich R.M."/>
            <person name="Grubbs K.J."/>
            <person name="Santa Maria K.C."/>
            <person name="Allen S.E."/>
            <person name="Farag S."/>
            <person name="Shank E.A."/>
            <person name="Bowers A."/>
        </authorList>
    </citation>
    <scope>NUCLEOTIDE SEQUENCE [LARGE SCALE GENOMIC DNA]</scope>
    <source>
        <strain evidence="1 2">AFS060060</strain>
    </source>
</reference>
<dbReference type="EMBL" id="NVDU01000104">
    <property type="protein sequence ID" value="PFV24476.1"/>
    <property type="molecule type" value="Genomic_DNA"/>
</dbReference>
<evidence type="ECO:0000313" key="1">
    <source>
        <dbReference type="EMBL" id="PFV24476.1"/>
    </source>
</evidence>
<gene>
    <name evidence="1" type="ORF">COK99_30165</name>
</gene>
<name>A0A9X7BHR4_BACTU</name>
<protein>
    <submittedName>
        <fullName evidence="1">Uncharacterized protein</fullName>
    </submittedName>
</protein>
<evidence type="ECO:0000313" key="2">
    <source>
        <dbReference type="Proteomes" id="UP000223366"/>
    </source>
</evidence>
<comment type="caution">
    <text evidence="1">The sequence shown here is derived from an EMBL/GenBank/DDBJ whole genome shotgun (WGS) entry which is preliminary data.</text>
</comment>
<organism evidence="1 2">
    <name type="scientific">Bacillus thuringiensis</name>
    <dbReference type="NCBI Taxonomy" id="1428"/>
    <lineage>
        <taxon>Bacteria</taxon>
        <taxon>Bacillati</taxon>
        <taxon>Bacillota</taxon>
        <taxon>Bacilli</taxon>
        <taxon>Bacillales</taxon>
        <taxon>Bacillaceae</taxon>
        <taxon>Bacillus</taxon>
        <taxon>Bacillus cereus group</taxon>
    </lineage>
</organism>
<dbReference type="Proteomes" id="UP000223366">
    <property type="component" value="Unassembled WGS sequence"/>
</dbReference>
<proteinExistence type="predicted"/>
<accession>A0A9X7BHR4</accession>
<dbReference type="AlphaFoldDB" id="A0A9X7BHR4"/>
<sequence>MQMTHIENKSRAQRTSELSEVIAEGRRKYGEHHIIVNSGTESHPNWIAIPQTPKGAAGIKTPDIFDPSWYRNDANDNA</sequence>